<evidence type="ECO:0000313" key="1">
    <source>
        <dbReference type="EMBL" id="SCE83063.1"/>
    </source>
</evidence>
<dbReference type="EMBL" id="LT607412">
    <property type="protein sequence ID" value="SCE83063.1"/>
    <property type="molecule type" value="Genomic_DNA"/>
</dbReference>
<keyword evidence="2" id="KW-1185">Reference proteome</keyword>
<name>A0A1C4VGD5_9ACTN</name>
<gene>
    <name evidence="1" type="ORF">GA0070607_2088</name>
</gene>
<protein>
    <submittedName>
        <fullName evidence="1">Uncharacterized protein</fullName>
    </submittedName>
</protein>
<evidence type="ECO:0000313" key="2">
    <source>
        <dbReference type="Proteomes" id="UP000198243"/>
    </source>
</evidence>
<organism evidence="1 2">
    <name type="scientific">Micromonospora coriariae</name>
    <dbReference type="NCBI Taxonomy" id="285665"/>
    <lineage>
        <taxon>Bacteria</taxon>
        <taxon>Bacillati</taxon>
        <taxon>Actinomycetota</taxon>
        <taxon>Actinomycetes</taxon>
        <taxon>Micromonosporales</taxon>
        <taxon>Micromonosporaceae</taxon>
        <taxon>Micromonospora</taxon>
    </lineage>
</organism>
<reference evidence="2" key="1">
    <citation type="submission" date="2016-06" db="EMBL/GenBank/DDBJ databases">
        <authorList>
            <person name="Varghese N."/>
            <person name="Submissions Spin"/>
        </authorList>
    </citation>
    <scope>NUCLEOTIDE SEQUENCE [LARGE SCALE GENOMIC DNA]</scope>
    <source>
        <strain evidence="2">DSM 44875</strain>
    </source>
</reference>
<dbReference type="AlphaFoldDB" id="A0A1C4VGD5"/>
<dbReference type="Proteomes" id="UP000198243">
    <property type="component" value="Chromosome I"/>
</dbReference>
<accession>A0A1C4VGD5</accession>
<proteinExistence type="predicted"/>
<sequence>MPKATAFNPLAAARASAASPRQAVADVAAVYVASTPDG</sequence>